<dbReference type="Proteomes" id="UP001139502">
    <property type="component" value="Unassembled WGS sequence"/>
</dbReference>
<dbReference type="RefSeq" id="WP_254165551.1">
    <property type="nucleotide sequence ID" value="NZ_JANAFB010000008.1"/>
</dbReference>
<keyword evidence="3" id="KW-1185">Reference proteome</keyword>
<reference evidence="2" key="1">
    <citation type="submission" date="2022-06" db="EMBL/GenBank/DDBJ databases">
        <title>Rothia sp. isolated from sandalwood seedling.</title>
        <authorList>
            <person name="Tuikhar N."/>
            <person name="Kirdat K."/>
            <person name="Thorat V."/>
            <person name="Swetha P."/>
            <person name="Padma S."/>
            <person name="Sundararaj R."/>
            <person name="Yadav A."/>
        </authorList>
    </citation>
    <scope>NUCLEOTIDE SEQUENCE</scope>
    <source>
        <strain evidence="2">AR01</strain>
    </source>
</reference>
<dbReference type="EMBL" id="JANAFB010000008">
    <property type="protein sequence ID" value="MCP3425380.1"/>
    <property type="molecule type" value="Genomic_DNA"/>
</dbReference>
<protein>
    <submittedName>
        <fullName evidence="2">Uncharacterized protein</fullName>
    </submittedName>
</protein>
<evidence type="ECO:0000256" key="1">
    <source>
        <dbReference type="SAM" id="MobiDB-lite"/>
    </source>
</evidence>
<feature type="region of interest" description="Disordered" evidence="1">
    <location>
        <begin position="1"/>
        <end position="43"/>
    </location>
</feature>
<name>A0A9X2KHX2_9MICC</name>
<organism evidence="2 3">
    <name type="scientific">Rothia santali</name>
    <dbReference type="NCBI Taxonomy" id="2949643"/>
    <lineage>
        <taxon>Bacteria</taxon>
        <taxon>Bacillati</taxon>
        <taxon>Actinomycetota</taxon>
        <taxon>Actinomycetes</taxon>
        <taxon>Micrococcales</taxon>
        <taxon>Micrococcaceae</taxon>
        <taxon>Rothia</taxon>
    </lineage>
</organism>
<proteinExistence type="predicted"/>
<dbReference type="AlphaFoldDB" id="A0A9X2KHX2"/>
<comment type="caution">
    <text evidence="2">The sequence shown here is derived from an EMBL/GenBank/DDBJ whole genome shotgun (WGS) entry which is preliminary data.</text>
</comment>
<gene>
    <name evidence="2" type="ORF">NBM05_04945</name>
</gene>
<accession>A0A9X2KHX2</accession>
<sequence length="101" mass="10496">MADAQERPAAGPRGLGRIPRDAAGQRGLGEIPRDATGPASSWRPRLMRAVAEAVDAVPGVVRRESSVADFVRSLRVAGRRGAAEAVAAEGVRVRASGSPRT</sequence>
<evidence type="ECO:0000313" key="3">
    <source>
        <dbReference type="Proteomes" id="UP001139502"/>
    </source>
</evidence>
<evidence type="ECO:0000313" key="2">
    <source>
        <dbReference type="EMBL" id="MCP3425380.1"/>
    </source>
</evidence>